<dbReference type="EMBL" id="CP008889">
    <property type="protein sequence ID" value="AIF40719.1"/>
    <property type="molecule type" value="Genomic_DNA"/>
</dbReference>
<name>A0A075JFP7_9MICO</name>
<evidence type="ECO:0000313" key="2">
    <source>
        <dbReference type="Proteomes" id="UP000027986"/>
    </source>
</evidence>
<dbReference type="KEGG" id="dni:HX89_06960"/>
<dbReference type="REBASE" id="89855">
    <property type="entry name" value="R1.DniM25ORF6955P"/>
</dbReference>
<gene>
    <name evidence="1" type="ORF">HX89_06960</name>
</gene>
<accession>A0A075JFP7</accession>
<dbReference type="eggNOG" id="COG1403">
    <property type="taxonomic scope" value="Bacteria"/>
</dbReference>
<organism evidence="1 2">
    <name type="scientific">Dermacoccus nishinomiyaensis</name>
    <dbReference type="NCBI Taxonomy" id="1274"/>
    <lineage>
        <taxon>Bacteria</taxon>
        <taxon>Bacillati</taxon>
        <taxon>Actinomycetota</taxon>
        <taxon>Actinomycetes</taxon>
        <taxon>Micrococcales</taxon>
        <taxon>Dermacoccaceae</taxon>
        <taxon>Dermacoccus</taxon>
    </lineage>
</organism>
<evidence type="ECO:0008006" key="3">
    <source>
        <dbReference type="Google" id="ProtNLM"/>
    </source>
</evidence>
<dbReference type="AlphaFoldDB" id="A0A075JFP7"/>
<evidence type="ECO:0000313" key="1">
    <source>
        <dbReference type="EMBL" id="AIF40719.1"/>
    </source>
</evidence>
<sequence length="97" mass="11436">MEPHRRIGELLKAFHAADVEAPAQVVSVVASMHQYQDDWQRRMRELRVLGWDYTTSKRKENGRMMSYYRLTTFTDWPDGNIRAEIERLKKAKKNPAG</sequence>
<protein>
    <recommendedName>
        <fullName evidence="3">Helix-turn-helix domain-containing protein</fullName>
    </recommendedName>
</protein>
<reference evidence="1 2" key="1">
    <citation type="submission" date="2014-07" db="EMBL/GenBank/DDBJ databases">
        <title>Genome Sequencing of Dermacoccus nishinomiyaensis.</title>
        <authorList>
            <person name="Hong K.W."/>
            <person name="Chan K.G."/>
        </authorList>
    </citation>
    <scope>NUCLEOTIDE SEQUENCE [LARGE SCALE GENOMIC DNA]</scope>
    <source>
        <strain evidence="1 2">M25</strain>
    </source>
</reference>
<proteinExistence type="predicted"/>
<dbReference type="Proteomes" id="UP000027986">
    <property type="component" value="Chromosome"/>
</dbReference>
<dbReference type="HOGENOM" id="CLU_2342140_0_0_11"/>
<keyword evidence="2" id="KW-1185">Reference proteome</keyword>